<evidence type="ECO:0000256" key="4">
    <source>
        <dbReference type="ARBA" id="ARBA00007090"/>
    </source>
</evidence>
<dbReference type="EMBL" id="CP046457">
    <property type="protein sequence ID" value="QGT99708.1"/>
    <property type="molecule type" value="Genomic_DNA"/>
</dbReference>
<gene>
    <name evidence="30" type="ORF">SYNTR_1115</name>
</gene>
<comment type="catalytic activity">
    <reaction evidence="23">
        <text>Preferential cleavage: (Ac)2-L-Lys-D-Ala-|-D-Ala. Also transpeptidation of peptidyl-alanyl moieties that are N-acyl substituents of D-alanine.</text>
        <dbReference type="EC" id="3.4.16.4"/>
    </reaction>
</comment>
<evidence type="ECO:0000256" key="16">
    <source>
        <dbReference type="ARBA" id="ARBA00022968"/>
    </source>
</evidence>
<keyword evidence="13 27" id="KW-0812">Transmembrane</keyword>
<dbReference type="OrthoDB" id="9766909at2"/>
<evidence type="ECO:0000256" key="23">
    <source>
        <dbReference type="ARBA" id="ARBA00034000"/>
    </source>
</evidence>
<dbReference type="Gene3D" id="1.10.3810.10">
    <property type="entry name" value="Biosynthetic peptidoglycan transglycosylase-like"/>
    <property type="match status" value="1"/>
</dbReference>
<evidence type="ECO:0000256" key="27">
    <source>
        <dbReference type="SAM" id="Phobius"/>
    </source>
</evidence>
<keyword evidence="9" id="KW-0121">Carboxypeptidase</keyword>
<comment type="similarity">
    <text evidence="5">In the N-terminal section; belongs to the glycosyltransferase 51 family.</text>
</comment>
<keyword evidence="22" id="KW-0961">Cell wall biogenesis/degradation</keyword>
<dbReference type="NCBIfam" id="TIGR02074">
    <property type="entry name" value="PBP_1a_fam"/>
    <property type="match status" value="1"/>
</dbReference>
<evidence type="ECO:0000256" key="22">
    <source>
        <dbReference type="ARBA" id="ARBA00023316"/>
    </source>
</evidence>
<dbReference type="PANTHER" id="PTHR32282">
    <property type="entry name" value="BINDING PROTEIN TRANSPEPTIDASE, PUTATIVE-RELATED"/>
    <property type="match status" value="1"/>
</dbReference>
<accession>A0A6I6DA42</accession>
<dbReference type="InterPro" id="IPR023346">
    <property type="entry name" value="Lysozyme-like_dom_sf"/>
</dbReference>
<evidence type="ECO:0000256" key="2">
    <source>
        <dbReference type="ARBA" id="ARBA00004401"/>
    </source>
</evidence>
<dbReference type="UniPathway" id="UPA00219"/>
<sequence>MSNKKTESKKKNNSKAKLYTCLKVIGVLLLIGIGTTIGLLASVSRDLPAWDAQQLSGAKTTFIYDQNEQLISNLHAEENRTEVSLSEIPDDLINAFIATEDVDFYDHQGINVRGIMRAVVRNIQDGDLTGQGASTITQQLARNAFLTFDKEWERKLQEIILAFKLESEYSKDEILAMYLNKVYFGAGAYGVQAAADTYFAKDVSDLTLEESALIAGLVQSPSSYNPFQHYDRAKARQEIVLNNMANVGFIDQNTANEAKAIELEFKKKTSGDKEYGFFVDGVIDEANQILTDLGYEDPTNMIYRSGLRIYTTMDSSLQRHAEEIFSNPNNFPNQTVAGELIQTGMVLLDHSNGEIKAVMGGRSYDQQRGLNRAINAHRQPGSALKPLAAYAPALEMNHMPYNVMDDSPISIKVGNDIFSPENHDKQYRGLITLRTALQYSVNTVAVQIVDEIGIRNSFEFLSSLGFEGLLDTPGHNDLGLSPLGLGSLTKGATPLEMAAAYGTVANRGVYAEPHFITRIIDDNGVELYNHNPQYKQVMSEESAWLLRDMMRTVVTSGTGTNFIIPDVYTAGKTGTSDDTRDAWFCGVSSKYSGAVWMGYDREHTMNNVYGGSHPALLLKSLVEKGHSNDNPPPSSKPNSIVHVTVCSKSGNLPSESCPEDEVITDYSLRSVVPTEQCDLHEMTYVCPESGKLAGQYCPDPELQSVIKKDEEEIEYCDIHTEATLPGMFSRTVSVCRDPSHEGQLYRANTPNQVQQGGCPEEYIEEVIIQPGEKLPYCPHPEHEVERKQTREVIEDIINN</sequence>
<keyword evidence="16" id="KW-0735">Signal-anchor</keyword>
<dbReference type="SUPFAM" id="SSF53955">
    <property type="entry name" value="Lysozyme-like"/>
    <property type="match status" value="1"/>
</dbReference>
<dbReference type="GO" id="GO:0046677">
    <property type="term" value="P:response to antibiotic"/>
    <property type="evidence" value="ECO:0007669"/>
    <property type="project" value="UniProtKB-KW"/>
</dbReference>
<keyword evidence="11 30" id="KW-0328">Glycosyltransferase</keyword>
<dbReference type="Proteomes" id="UP000426444">
    <property type="component" value="Chromosome"/>
</dbReference>
<comment type="function">
    <text evidence="1">Cell wall formation. Synthesis of cross-linked peptidoglycan from the lipid intermediates. The enzyme has a penicillin-insensitive transglycosylase N-terminal domain (formation of linear glycan strands) and a penicillin-sensitive transpeptidase C-terminal domain (cross-linking of the peptide subunits).</text>
</comment>
<dbReference type="InterPro" id="IPR001264">
    <property type="entry name" value="Glyco_trans_51"/>
</dbReference>
<evidence type="ECO:0000256" key="24">
    <source>
        <dbReference type="ARBA" id="ARBA00044770"/>
    </source>
</evidence>
<dbReference type="RefSeq" id="WP_156203580.1">
    <property type="nucleotide sequence ID" value="NZ_CP046457.1"/>
</dbReference>
<evidence type="ECO:0000256" key="6">
    <source>
        <dbReference type="ARBA" id="ARBA00012448"/>
    </source>
</evidence>
<evidence type="ECO:0000256" key="21">
    <source>
        <dbReference type="ARBA" id="ARBA00023268"/>
    </source>
</evidence>
<evidence type="ECO:0000259" key="29">
    <source>
        <dbReference type="Pfam" id="PF00912"/>
    </source>
</evidence>
<comment type="subcellular location">
    <subcellularLocation>
        <location evidence="2">Cell membrane</location>
        <topology evidence="2">Single-pass type II membrane protein</topology>
    </subcellularLocation>
</comment>
<proteinExistence type="inferred from homology"/>
<feature type="transmembrane region" description="Helical" evidence="27">
    <location>
        <begin position="21"/>
        <end position="43"/>
    </location>
</feature>
<evidence type="ECO:0000256" key="9">
    <source>
        <dbReference type="ARBA" id="ARBA00022645"/>
    </source>
</evidence>
<comment type="pathway">
    <text evidence="3">Cell wall biogenesis; peptidoglycan biosynthesis.</text>
</comment>
<dbReference type="GO" id="GO:0030288">
    <property type="term" value="C:outer membrane-bounded periplasmic space"/>
    <property type="evidence" value="ECO:0007669"/>
    <property type="project" value="TreeGrafter"/>
</dbReference>
<evidence type="ECO:0000256" key="1">
    <source>
        <dbReference type="ARBA" id="ARBA00002624"/>
    </source>
</evidence>
<evidence type="ECO:0000313" key="30">
    <source>
        <dbReference type="EMBL" id="QGT99708.1"/>
    </source>
</evidence>
<feature type="domain" description="Penicillin-binding protein transpeptidase" evidence="28">
    <location>
        <begin position="344"/>
        <end position="600"/>
    </location>
</feature>
<dbReference type="KEGG" id="salq:SYNTR_1115"/>
<evidence type="ECO:0000256" key="18">
    <source>
        <dbReference type="ARBA" id="ARBA00022989"/>
    </source>
</evidence>
<dbReference type="Pfam" id="PF00905">
    <property type="entry name" value="Transpeptidase"/>
    <property type="match status" value="1"/>
</dbReference>
<dbReference type="GO" id="GO:0008955">
    <property type="term" value="F:peptidoglycan glycosyltransferase activity"/>
    <property type="evidence" value="ECO:0007669"/>
    <property type="project" value="UniProtKB-EC"/>
</dbReference>
<organism evidence="30 31">
    <name type="scientific">Candidatus Syntrophocurvum alkaliphilum</name>
    <dbReference type="NCBI Taxonomy" id="2293317"/>
    <lineage>
        <taxon>Bacteria</taxon>
        <taxon>Bacillati</taxon>
        <taxon>Bacillota</taxon>
        <taxon>Clostridia</taxon>
        <taxon>Eubacteriales</taxon>
        <taxon>Syntrophomonadaceae</taxon>
        <taxon>Candidatus Syntrophocurvum</taxon>
    </lineage>
</organism>
<dbReference type="GO" id="GO:0009252">
    <property type="term" value="P:peptidoglycan biosynthetic process"/>
    <property type="evidence" value="ECO:0007669"/>
    <property type="project" value="UniProtKB-UniPathway"/>
</dbReference>
<evidence type="ECO:0000256" key="14">
    <source>
        <dbReference type="ARBA" id="ARBA00022801"/>
    </source>
</evidence>
<dbReference type="AlphaFoldDB" id="A0A6I6DA42"/>
<dbReference type="SUPFAM" id="SSF56601">
    <property type="entry name" value="beta-lactamase/transpeptidase-like"/>
    <property type="match status" value="1"/>
</dbReference>
<dbReference type="GO" id="GO:0008658">
    <property type="term" value="F:penicillin binding"/>
    <property type="evidence" value="ECO:0007669"/>
    <property type="project" value="InterPro"/>
</dbReference>
<dbReference type="EC" id="2.4.99.28" evidence="24"/>
<reference evidence="31" key="1">
    <citation type="journal article" date="2019" name="Microbiology">
        <title>Complete Genome Sequence of an Uncultured Bacterium of the Candidate Phylum Bipolaricaulota.</title>
        <authorList>
            <person name="Kadnikov V.V."/>
            <person name="Mardanov A.V."/>
            <person name="Beletsky A.V."/>
            <person name="Frank Y.A."/>
            <person name="Karnachuk O.V."/>
            <person name="Ravin N.V."/>
        </authorList>
    </citation>
    <scope>NUCLEOTIDE SEQUENCE [LARGE SCALE GENOMIC DNA]</scope>
</reference>
<dbReference type="InterPro" id="IPR012338">
    <property type="entry name" value="Beta-lactam/transpept-like"/>
</dbReference>
<evidence type="ECO:0000256" key="26">
    <source>
        <dbReference type="ARBA" id="ARBA00060592"/>
    </source>
</evidence>
<dbReference type="Pfam" id="PF00912">
    <property type="entry name" value="Transgly"/>
    <property type="match status" value="1"/>
</dbReference>
<keyword evidence="8" id="KW-1003">Cell membrane</keyword>
<dbReference type="GO" id="GO:0008360">
    <property type="term" value="P:regulation of cell shape"/>
    <property type="evidence" value="ECO:0007669"/>
    <property type="project" value="UniProtKB-KW"/>
</dbReference>
<keyword evidence="15" id="KW-0133">Cell shape</keyword>
<keyword evidence="18 27" id="KW-1133">Transmembrane helix</keyword>
<dbReference type="PANTHER" id="PTHR32282:SF11">
    <property type="entry name" value="PENICILLIN-BINDING PROTEIN 1B"/>
    <property type="match status" value="1"/>
</dbReference>
<protein>
    <recommendedName>
        <fullName evidence="7">Penicillin-binding protein 1A</fullName>
        <ecNumber evidence="24">2.4.99.28</ecNumber>
        <ecNumber evidence="6">3.4.16.4</ecNumber>
    </recommendedName>
</protein>
<keyword evidence="31" id="KW-1185">Reference proteome</keyword>
<evidence type="ECO:0000256" key="11">
    <source>
        <dbReference type="ARBA" id="ARBA00022676"/>
    </source>
</evidence>
<keyword evidence="21" id="KW-0511">Multifunctional enzyme</keyword>
<comment type="similarity">
    <text evidence="4">In the C-terminal section; belongs to the transpeptidase family.</text>
</comment>
<evidence type="ECO:0000256" key="8">
    <source>
        <dbReference type="ARBA" id="ARBA00022475"/>
    </source>
</evidence>
<feature type="domain" description="Glycosyl transferase family 51" evidence="29">
    <location>
        <begin position="68"/>
        <end position="244"/>
    </location>
</feature>
<evidence type="ECO:0000256" key="7">
    <source>
        <dbReference type="ARBA" id="ARBA00018638"/>
    </source>
</evidence>
<evidence type="ECO:0000256" key="12">
    <source>
        <dbReference type="ARBA" id="ARBA00022679"/>
    </source>
</evidence>
<comment type="catalytic activity">
    <reaction evidence="25">
        <text>[GlcNAc-(1-&gt;4)-Mur2Ac(oyl-L-Ala-gamma-D-Glu-L-Lys-D-Ala-D-Ala)](n)-di-trans,octa-cis-undecaprenyl diphosphate + beta-D-GlcNAc-(1-&gt;4)-Mur2Ac(oyl-L-Ala-gamma-D-Glu-L-Lys-D-Ala-D-Ala)-di-trans,octa-cis-undecaprenyl diphosphate = [GlcNAc-(1-&gt;4)-Mur2Ac(oyl-L-Ala-gamma-D-Glu-L-Lys-D-Ala-D-Ala)](n+1)-di-trans,octa-cis-undecaprenyl diphosphate + di-trans,octa-cis-undecaprenyl diphosphate + H(+)</text>
        <dbReference type="Rhea" id="RHEA:23708"/>
        <dbReference type="Rhea" id="RHEA-COMP:9602"/>
        <dbReference type="Rhea" id="RHEA-COMP:9603"/>
        <dbReference type="ChEBI" id="CHEBI:15378"/>
        <dbReference type="ChEBI" id="CHEBI:58405"/>
        <dbReference type="ChEBI" id="CHEBI:60033"/>
        <dbReference type="ChEBI" id="CHEBI:78435"/>
        <dbReference type="EC" id="2.4.99.28"/>
    </reaction>
</comment>
<evidence type="ECO:0000256" key="19">
    <source>
        <dbReference type="ARBA" id="ARBA00023136"/>
    </source>
</evidence>
<keyword evidence="12 30" id="KW-0808">Transferase</keyword>
<dbReference type="FunFam" id="1.10.3810.10:FF:000001">
    <property type="entry name" value="Penicillin-binding protein 1A"/>
    <property type="match status" value="1"/>
</dbReference>
<evidence type="ECO:0000256" key="10">
    <source>
        <dbReference type="ARBA" id="ARBA00022670"/>
    </source>
</evidence>
<dbReference type="GO" id="GO:0071555">
    <property type="term" value="P:cell wall organization"/>
    <property type="evidence" value="ECO:0007669"/>
    <property type="project" value="UniProtKB-KW"/>
</dbReference>
<name>A0A6I6DA42_9FIRM</name>
<keyword evidence="10" id="KW-0645">Protease</keyword>
<evidence type="ECO:0000256" key="15">
    <source>
        <dbReference type="ARBA" id="ARBA00022960"/>
    </source>
</evidence>
<keyword evidence="20" id="KW-0046">Antibiotic resistance</keyword>
<dbReference type="GO" id="GO:0005886">
    <property type="term" value="C:plasma membrane"/>
    <property type="evidence" value="ECO:0007669"/>
    <property type="project" value="UniProtKB-SubCell"/>
</dbReference>
<evidence type="ECO:0000256" key="3">
    <source>
        <dbReference type="ARBA" id="ARBA00004752"/>
    </source>
</evidence>
<dbReference type="EC" id="3.4.16.4" evidence="6"/>
<dbReference type="GO" id="GO:0006508">
    <property type="term" value="P:proteolysis"/>
    <property type="evidence" value="ECO:0007669"/>
    <property type="project" value="UniProtKB-KW"/>
</dbReference>
<evidence type="ECO:0000256" key="20">
    <source>
        <dbReference type="ARBA" id="ARBA00023251"/>
    </source>
</evidence>
<evidence type="ECO:0000256" key="17">
    <source>
        <dbReference type="ARBA" id="ARBA00022984"/>
    </source>
</evidence>
<dbReference type="Gene3D" id="3.40.710.10">
    <property type="entry name" value="DD-peptidase/beta-lactamase superfamily"/>
    <property type="match status" value="1"/>
</dbReference>
<evidence type="ECO:0000256" key="5">
    <source>
        <dbReference type="ARBA" id="ARBA00007739"/>
    </source>
</evidence>
<dbReference type="InterPro" id="IPR036950">
    <property type="entry name" value="PBP_transglycosylase"/>
</dbReference>
<dbReference type="InterPro" id="IPR050396">
    <property type="entry name" value="Glycosyltr_51/Transpeptidase"/>
</dbReference>
<dbReference type="InterPro" id="IPR001460">
    <property type="entry name" value="PCN-bd_Tpept"/>
</dbReference>
<evidence type="ECO:0000259" key="28">
    <source>
        <dbReference type="Pfam" id="PF00905"/>
    </source>
</evidence>
<dbReference type="GO" id="GO:0009002">
    <property type="term" value="F:serine-type D-Ala-D-Ala carboxypeptidase activity"/>
    <property type="evidence" value="ECO:0007669"/>
    <property type="project" value="UniProtKB-EC"/>
</dbReference>
<keyword evidence="19 27" id="KW-0472">Membrane</keyword>
<evidence type="ECO:0000256" key="13">
    <source>
        <dbReference type="ARBA" id="ARBA00022692"/>
    </source>
</evidence>
<keyword evidence="14 30" id="KW-0378">Hydrolase</keyword>
<evidence type="ECO:0000256" key="25">
    <source>
        <dbReference type="ARBA" id="ARBA00049902"/>
    </source>
</evidence>
<comment type="pathway">
    <text evidence="26">Glycan biosynthesis.</text>
</comment>
<evidence type="ECO:0000313" key="31">
    <source>
        <dbReference type="Proteomes" id="UP000426444"/>
    </source>
</evidence>
<keyword evidence="17" id="KW-0573">Peptidoglycan synthesis</keyword>